<evidence type="ECO:0000259" key="2">
    <source>
        <dbReference type="PROSITE" id="PS50229"/>
    </source>
</evidence>
<proteinExistence type="predicted"/>
<keyword evidence="3" id="KW-1185">Reference proteome</keyword>
<organism evidence="3 4">
    <name type="scientific">Strongyloides venezuelensis</name>
    <name type="common">Threadworm</name>
    <dbReference type="NCBI Taxonomy" id="75913"/>
    <lineage>
        <taxon>Eukaryota</taxon>
        <taxon>Metazoa</taxon>
        <taxon>Ecdysozoa</taxon>
        <taxon>Nematoda</taxon>
        <taxon>Chromadorea</taxon>
        <taxon>Rhabditida</taxon>
        <taxon>Tylenchina</taxon>
        <taxon>Panagrolaimomorpha</taxon>
        <taxon>Strongyloidoidea</taxon>
        <taxon>Strongyloididae</taxon>
        <taxon>Strongyloides</taxon>
    </lineage>
</organism>
<reference evidence="3" key="1">
    <citation type="submission" date="2014-07" db="EMBL/GenBank/DDBJ databases">
        <authorList>
            <person name="Martin A.A"/>
            <person name="De Silva N."/>
        </authorList>
    </citation>
    <scope>NUCLEOTIDE SEQUENCE</scope>
</reference>
<evidence type="ECO:0000313" key="3">
    <source>
        <dbReference type="Proteomes" id="UP000035680"/>
    </source>
</evidence>
<dbReference type="Pfam" id="PF00568">
    <property type="entry name" value="WH1"/>
    <property type="match status" value="1"/>
</dbReference>
<accession>A0A0K0F7D8</accession>
<evidence type="ECO:0000256" key="1">
    <source>
        <dbReference type="SAM" id="MobiDB-lite"/>
    </source>
</evidence>
<dbReference type="Gene3D" id="2.30.29.30">
    <property type="entry name" value="Pleckstrin-homology domain (PH domain)/Phosphotyrosine-binding domain (PTB)"/>
    <property type="match status" value="1"/>
</dbReference>
<dbReference type="InterPro" id="IPR011993">
    <property type="entry name" value="PH-like_dom_sf"/>
</dbReference>
<dbReference type="WBParaSite" id="SVE_0473500.1">
    <property type="protein sequence ID" value="SVE_0473500.1"/>
    <property type="gene ID" value="SVE_0473500"/>
</dbReference>
<dbReference type="AlphaFoldDB" id="A0A0K0F7D8"/>
<feature type="domain" description="WH1" evidence="2">
    <location>
        <begin position="76"/>
        <end position="192"/>
    </location>
</feature>
<dbReference type="InterPro" id="IPR000697">
    <property type="entry name" value="WH1/EVH1_dom"/>
</dbReference>
<evidence type="ECO:0000313" key="4">
    <source>
        <dbReference type="WBParaSite" id="SVE_0473500.1"/>
    </source>
</evidence>
<name>A0A0K0F7D8_STRVS</name>
<dbReference type="PROSITE" id="PS50229">
    <property type="entry name" value="WH1"/>
    <property type="match status" value="1"/>
</dbReference>
<feature type="region of interest" description="Disordered" evidence="1">
    <location>
        <begin position="489"/>
        <end position="514"/>
    </location>
</feature>
<dbReference type="Proteomes" id="UP000035680">
    <property type="component" value="Unassembled WGS sequence"/>
</dbReference>
<dbReference type="SUPFAM" id="SSF50729">
    <property type="entry name" value="PH domain-like"/>
    <property type="match status" value="1"/>
</dbReference>
<dbReference type="STRING" id="75913.A0A0K0F7D8"/>
<sequence length="514" mass="58609">MMNTAFLLNHLGFSYPRRFHGVAVSTQDFESCDPSSNLGGTLFFNIFLILRNNISMDENITNNILWHHKNEKIMRAMGPNIQLLAFGIGEILQPDFHLGTWTFIQSGVVCYVKDCLKKTYYLNVYNFSDESKDTKLLLNMEISKRLIICMKTPNFITFCDSLDKNDYVGANFIDADEAKDFFDNCCEIQKQRSSKFKFLKSRNNSAVSLGSQVPDVCQLLSSSSSLSSGSLNDQISKFKKLWNINPLRLFKKKAFSKCDSFTVTSNSSFKEEIDDFKERIVKSNSSEEEIINIYDKELSPLPIPIKSSTFENIPRRGTFRNSAKISKKLTRNTKSLLNARNSIKVNKNKIHQRSTLGTIKTLKIQKKTSNSLKTIEKEENCTLQNSYNSQFMDSFSTNIPEAPPLPPELDLSNTKTNVSKINKKMSSKIKLYSTDQPITENLISEIKSMSIDNLKKVEKCERNLLNIGISENLSVMEVLRKSMPIRRNAFEPEESDDDVDSAWSSSNYHSDSDF</sequence>
<reference evidence="4" key="2">
    <citation type="submission" date="2015-08" db="UniProtKB">
        <authorList>
            <consortium name="WormBaseParasite"/>
        </authorList>
    </citation>
    <scope>IDENTIFICATION</scope>
</reference>
<feature type="compositionally biased region" description="Acidic residues" evidence="1">
    <location>
        <begin position="491"/>
        <end position="500"/>
    </location>
</feature>
<protein>
    <submittedName>
        <fullName evidence="4">WH1 domain-containing protein</fullName>
    </submittedName>
</protein>